<dbReference type="Gene3D" id="1.20.1250.20">
    <property type="entry name" value="MFS general substrate transporter like domains"/>
    <property type="match status" value="1"/>
</dbReference>
<evidence type="ECO:0000256" key="6">
    <source>
        <dbReference type="SAM" id="Phobius"/>
    </source>
</evidence>
<evidence type="ECO:0000259" key="7">
    <source>
        <dbReference type="PROSITE" id="PS50850"/>
    </source>
</evidence>
<feature type="transmembrane region" description="Helical" evidence="6">
    <location>
        <begin position="445"/>
        <end position="467"/>
    </location>
</feature>
<dbReference type="Pfam" id="PF07690">
    <property type="entry name" value="MFS_1"/>
    <property type="match status" value="1"/>
</dbReference>
<feature type="transmembrane region" description="Helical" evidence="6">
    <location>
        <begin position="341"/>
        <end position="360"/>
    </location>
</feature>
<dbReference type="InterPro" id="IPR011701">
    <property type="entry name" value="MFS"/>
</dbReference>
<feature type="transmembrane region" description="Helical" evidence="6">
    <location>
        <begin position="479"/>
        <end position="497"/>
    </location>
</feature>
<evidence type="ECO:0000256" key="1">
    <source>
        <dbReference type="ARBA" id="ARBA00004141"/>
    </source>
</evidence>
<dbReference type="GO" id="GO:0022857">
    <property type="term" value="F:transmembrane transporter activity"/>
    <property type="evidence" value="ECO:0007669"/>
    <property type="project" value="InterPro"/>
</dbReference>
<feature type="domain" description="Major facilitator superfamily (MFS) profile" evidence="7">
    <location>
        <begin position="65"/>
        <end position="501"/>
    </location>
</feature>
<feature type="region of interest" description="Disordered" evidence="5">
    <location>
        <begin position="1"/>
        <end position="52"/>
    </location>
</feature>
<dbReference type="PROSITE" id="PS50850">
    <property type="entry name" value="MFS"/>
    <property type="match status" value="1"/>
</dbReference>
<comment type="caution">
    <text evidence="8">The sequence shown here is derived from an EMBL/GenBank/DDBJ whole genome shotgun (WGS) entry which is preliminary data.</text>
</comment>
<dbReference type="CDD" id="cd17323">
    <property type="entry name" value="MFS_Tpo1_MDR_like"/>
    <property type="match status" value="1"/>
</dbReference>
<reference evidence="8" key="1">
    <citation type="journal article" date="2023" name="IMA Fungus">
        <title>Comparative genomic study of the Penicillium genus elucidates a diverse pangenome and 15 lateral gene transfer events.</title>
        <authorList>
            <person name="Petersen C."/>
            <person name="Sorensen T."/>
            <person name="Nielsen M.R."/>
            <person name="Sondergaard T.E."/>
            <person name="Sorensen J.L."/>
            <person name="Fitzpatrick D.A."/>
            <person name="Frisvad J.C."/>
            <person name="Nielsen K.L."/>
        </authorList>
    </citation>
    <scope>NUCLEOTIDE SEQUENCE</scope>
    <source>
        <strain evidence="8">IBT 17514</strain>
    </source>
</reference>
<feature type="transmembrane region" description="Helical" evidence="6">
    <location>
        <begin position="137"/>
        <end position="156"/>
    </location>
</feature>
<proteinExistence type="predicted"/>
<feature type="transmembrane region" description="Helical" evidence="6">
    <location>
        <begin position="162"/>
        <end position="185"/>
    </location>
</feature>
<dbReference type="FunFam" id="1.20.1250.20:FF:000011">
    <property type="entry name" value="MFS multidrug transporter, putative"/>
    <property type="match status" value="1"/>
</dbReference>
<sequence length="511" mass="56625">MSSSSTGDLENGNSTWPLSDEKKSDSQSTLHGKYTAEQPPPEMPPQNTVVDFEGPDDPYHPLNWSFRKKVITTMLYGLTTCWITFASAIFSAAIEPVKAEFHVNSEIAASGVSLIVFGFGLGPLIWAPLSEVYGRKWVVIVPYFIAAAFSFGSATAKDTQTLLITRFFAGFFGSAPVTNTGGVLADIWAPQQRGIAIVGYALTLVGGPTIGPIVGGALVSSYLGWRWTEYLTGILMMSQIVFDLLLIEESYPPVLLKNKARRLRFETKNWALHAKHEEWDVSFKELSQKYLIRPFQMLATPICLFMSVYAAFVYGILYANLESFSIEFHEIRGWSTVVGNLPFLALFTGILFAAALNVYNNKYYFKQFQANNNRPVPEARLPPMMIGGIAFTAGLFLFAWTSKTSINPWPSLVGIGLTGFGFTTIFQASLNYLIDTFTRYSASAVAANTFLRSITAGAFPLFIIPMYDNIGVDWGTSVFGFFAAALIPVPFLFFFWGKQIRARGKWSKHTV</sequence>
<name>A0AAD6HQN8_9EURO</name>
<keyword evidence="9" id="KW-1185">Reference proteome</keyword>
<keyword evidence="3 6" id="KW-1133">Transmembrane helix</keyword>
<evidence type="ECO:0000313" key="8">
    <source>
        <dbReference type="EMBL" id="KAJ5732329.1"/>
    </source>
</evidence>
<dbReference type="InterPro" id="IPR020846">
    <property type="entry name" value="MFS_dom"/>
</dbReference>
<keyword evidence="4 6" id="KW-0472">Membrane</keyword>
<feature type="transmembrane region" description="Helical" evidence="6">
    <location>
        <begin position="412"/>
        <end position="433"/>
    </location>
</feature>
<feature type="transmembrane region" description="Helical" evidence="6">
    <location>
        <begin position="74"/>
        <end position="94"/>
    </location>
</feature>
<feature type="transmembrane region" description="Helical" evidence="6">
    <location>
        <begin position="106"/>
        <end position="125"/>
    </location>
</feature>
<dbReference type="GO" id="GO:0005886">
    <property type="term" value="C:plasma membrane"/>
    <property type="evidence" value="ECO:0007669"/>
    <property type="project" value="TreeGrafter"/>
</dbReference>
<comment type="subcellular location">
    <subcellularLocation>
        <location evidence="1">Membrane</location>
        <topology evidence="1">Multi-pass membrane protein</topology>
    </subcellularLocation>
</comment>
<evidence type="ECO:0000256" key="3">
    <source>
        <dbReference type="ARBA" id="ARBA00022989"/>
    </source>
</evidence>
<dbReference type="EMBL" id="JAQJAN010000004">
    <property type="protein sequence ID" value="KAJ5732329.1"/>
    <property type="molecule type" value="Genomic_DNA"/>
</dbReference>
<gene>
    <name evidence="8" type="ORF">N7493_003810</name>
</gene>
<reference evidence="8" key="2">
    <citation type="submission" date="2023-01" db="EMBL/GenBank/DDBJ databases">
        <authorList>
            <person name="Petersen C."/>
        </authorList>
    </citation>
    <scope>NUCLEOTIDE SEQUENCE</scope>
    <source>
        <strain evidence="8">IBT 17514</strain>
    </source>
</reference>
<dbReference type="PANTHER" id="PTHR23502">
    <property type="entry name" value="MAJOR FACILITATOR SUPERFAMILY"/>
    <property type="match status" value="1"/>
</dbReference>
<dbReference type="InterPro" id="IPR036259">
    <property type="entry name" value="MFS_trans_sf"/>
</dbReference>
<evidence type="ECO:0000256" key="4">
    <source>
        <dbReference type="ARBA" id="ARBA00023136"/>
    </source>
</evidence>
<keyword evidence="2 6" id="KW-0812">Transmembrane</keyword>
<evidence type="ECO:0000256" key="5">
    <source>
        <dbReference type="SAM" id="MobiDB-lite"/>
    </source>
</evidence>
<organism evidence="8 9">
    <name type="scientific">Penicillium malachiteum</name>
    <dbReference type="NCBI Taxonomy" id="1324776"/>
    <lineage>
        <taxon>Eukaryota</taxon>
        <taxon>Fungi</taxon>
        <taxon>Dikarya</taxon>
        <taxon>Ascomycota</taxon>
        <taxon>Pezizomycotina</taxon>
        <taxon>Eurotiomycetes</taxon>
        <taxon>Eurotiomycetidae</taxon>
        <taxon>Eurotiales</taxon>
        <taxon>Aspergillaceae</taxon>
        <taxon>Penicillium</taxon>
    </lineage>
</organism>
<feature type="transmembrane region" description="Helical" evidence="6">
    <location>
        <begin position="230"/>
        <end position="247"/>
    </location>
</feature>
<evidence type="ECO:0000256" key="2">
    <source>
        <dbReference type="ARBA" id="ARBA00022692"/>
    </source>
</evidence>
<feature type="compositionally biased region" description="Polar residues" evidence="5">
    <location>
        <begin position="1"/>
        <end position="17"/>
    </location>
</feature>
<protein>
    <submittedName>
        <fullName evidence="8">Efflux pump bik6</fullName>
    </submittedName>
</protein>
<feature type="transmembrane region" description="Helical" evidence="6">
    <location>
        <begin position="197"/>
        <end position="218"/>
    </location>
</feature>
<dbReference type="Proteomes" id="UP001215712">
    <property type="component" value="Unassembled WGS sequence"/>
</dbReference>
<evidence type="ECO:0000313" key="9">
    <source>
        <dbReference type="Proteomes" id="UP001215712"/>
    </source>
</evidence>
<feature type="transmembrane region" description="Helical" evidence="6">
    <location>
        <begin position="298"/>
        <end position="321"/>
    </location>
</feature>
<feature type="transmembrane region" description="Helical" evidence="6">
    <location>
        <begin position="381"/>
        <end position="400"/>
    </location>
</feature>
<dbReference type="SUPFAM" id="SSF103473">
    <property type="entry name" value="MFS general substrate transporter"/>
    <property type="match status" value="1"/>
</dbReference>
<accession>A0AAD6HQN8</accession>
<dbReference type="AlphaFoldDB" id="A0AAD6HQN8"/>
<dbReference type="PANTHER" id="PTHR23502:SF59">
    <property type="entry name" value="MULTIDRUG TRANSPORTER, PUTATIVE (AFU_ORTHOLOGUE AFUA_1G10370)-RELATED"/>
    <property type="match status" value="1"/>
</dbReference>